<accession>A0A0E9WL99</accession>
<dbReference type="AlphaFoldDB" id="A0A0E9WL99"/>
<organism evidence="1">
    <name type="scientific">Anguilla anguilla</name>
    <name type="common">European freshwater eel</name>
    <name type="synonym">Muraena anguilla</name>
    <dbReference type="NCBI Taxonomy" id="7936"/>
    <lineage>
        <taxon>Eukaryota</taxon>
        <taxon>Metazoa</taxon>
        <taxon>Chordata</taxon>
        <taxon>Craniata</taxon>
        <taxon>Vertebrata</taxon>
        <taxon>Euteleostomi</taxon>
        <taxon>Actinopterygii</taxon>
        <taxon>Neopterygii</taxon>
        <taxon>Teleostei</taxon>
        <taxon>Anguilliformes</taxon>
        <taxon>Anguillidae</taxon>
        <taxon>Anguilla</taxon>
    </lineage>
</organism>
<protein>
    <submittedName>
        <fullName evidence="1">Uncharacterized protein</fullName>
    </submittedName>
</protein>
<name>A0A0E9WL99_ANGAN</name>
<proteinExistence type="predicted"/>
<reference evidence="1" key="1">
    <citation type="submission" date="2014-11" db="EMBL/GenBank/DDBJ databases">
        <authorList>
            <person name="Amaro Gonzalez C."/>
        </authorList>
    </citation>
    <scope>NUCLEOTIDE SEQUENCE</scope>
</reference>
<reference evidence="1" key="2">
    <citation type="journal article" date="2015" name="Fish Shellfish Immunol.">
        <title>Early steps in the European eel (Anguilla anguilla)-Vibrio vulnificus interaction in the gills: Role of the RtxA13 toxin.</title>
        <authorList>
            <person name="Callol A."/>
            <person name="Pajuelo D."/>
            <person name="Ebbesson L."/>
            <person name="Teles M."/>
            <person name="MacKenzie S."/>
            <person name="Amaro C."/>
        </authorList>
    </citation>
    <scope>NUCLEOTIDE SEQUENCE</scope>
</reference>
<dbReference type="EMBL" id="GBXM01017388">
    <property type="protein sequence ID" value="JAH91189.1"/>
    <property type="molecule type" value="Transcribed_RNA"/>
</dbReference>
<evidence type="ECO:0000313" key="1">
    <source>
        <dbReference type="EMBL" id="JAH91189.1"/>
    </source>
</evidence>
<sequence length="64" mass="7479">MSLPSLLLYVMTNGTKPKKKKTTRGNILMCLSANRVECEMFSQCDRTGLWFETKFRRLTHSFEC</sequence>